<keyword evidence="2" id="KW-1185">Reference proteome</keyword>
<accession>A0A917VAY4</accession>
<dbReference type="EMBL" id="BMMW01000002">
    <property type="protein sequence ID" value="GGK55568.1"/>
    <property type="molecule type" value="Genomic_DNA"/>
</dbReference>
<comment type="caution">
    <text evidence="1">The sequence shown here is derived from an EMBL/GenBank/DDBJ whole genome shotgun (WGS) entry which is preliminary data.</text>
</comment>
<organism evidence="1 2">
    <name type="scientific">Nocardia camponoti</name>
    <dbReference type="NCBI Taxonomy" id="1616106"/>
    <lineage>
        <taxon>Bacteria</taxon>
        <taxon>Bacillati</taxon>
        <taxon>Actinomycetota</taxon>
        <taxon>Actinomycetes</taxon>
        <taxon>Mycobacteriales</taxon>
        <taxon>Nocardiaceae</taxon>
        <taxon>Nocardia</taxon>
    </lineage>
</organism>
<reference evidence="1" key="2">
    <citation type="submission" date="2020-09" db="EMBL/GenBank/DDBJ databases">
        <authorList>
            <person name="Sun Q."/>
            <person name="Zhou Y."/>
        </authorList>
    </citation>
    <scope>NUCLEOTIDE SEQUENCE</scope>
    <source>
        <strain evidence="1">CGMCC 4.7278</strain>
    </source>
</reference>
<sequence length="182" mass="20206">MVPPAAARYEVDLYLLMTMICHDAVKRAVLEHVGVSEGEANDARERVSALLEFGPRQFGNFARLIGRDLPSDPDSALVYRTKLWPRLDFVVVGVGGYWRSAKLQRAQGESATVVVADPQDIAPLTYTVDELRAGFGPLVEGDSMAPYEEFLFEANGFRYGATASWGFVQRVRNWAGDHQALR</sequence>
<name>A0A917VAY4_9NOCA</name>
<dbReference type="Proteomes" id="UP000612956">
    <property type="component" value="Unassembled WGS sequence"/>
</dbReference>
<evidence type="ECO:0000313" key="1">
    <source>
        <dbReference type="EMBL" id="GGK55568.1"/>
    </source>
</evidence>
<proteinExistence type="predicted"/>
<evidence type="ECO:0000313" key="2">
    <source>
        <dbReference type="Proteomes" id="UP000612956"/>
    </source>
</evidence>
<reference evidence="1" key="1">
    <citation type="journal article" date="2014" name="Int. J. Syst. Evol. Microbiol.">
        <title>Complete genome sequence of Corynebacterium casei LMG S-19264T (=DSM 44701T), isolated from a smear-ripened cheese.</title>
        <authorList>
            <consortium name="US DOE Joint Genome Institute (JGI-PGF)"/>
            <person name="Walter F."/>
            <person name="Albersmeier A."/>
            <person name="Kalinowski J."/>
            <person name="Ruckert C."/>
        </authorList>
    </citation>
    <scope>NUCLEOTIDE SEQUENCE</scope>
    <source>
        <strain evidence="1">CGMCC 4.7278</strain>
    </source>
</reference>
<gene>
    <name evidence="1" type="ORF">GCM10011591_29500</name>
</gene>
<dbReference type="AlphaFoldDB" id="A0A917VAY4"/>
<protein>
    <submittedName>
        <fullName evidence="1">Uncharacterized protein</fullName>
    </submittedName>
</protein>
<dbReference type="RefSeq" id="WP_188829435.1">
    <property type="nucleotide sequence ID" value="NZ_BMMW01000002.1"/>
</dbReference>